<comment type="caution">
    <text evidence="1">The sequence shown here is derived from an EMBL/GenBank/DDBJ whole genome shotgun (WGS) entry which is preliminary data.</text>
</comment>
<feature type="non-terminal residue" evidence="1">
    <location>
        <position position="1"/>
    </location>
</feature>
<reference evidence="1" key="1">
    <citation type="journal article" date="2015" name="Nature">
        <title>Complex archaea that bridge the gap between prokaryotes and eukaryotes.</title>
        <authorList>
            <person name="Spang A."/>
            <person name="Saw J.H."/>
            <person name="Jorgensen S.L."/>
            <person name="Zaremba-Niedzwiedzka K."/>
            <person name="Martijn J."/>
            <person name="Lind A.E."/>
            <person name="van Eijk R."/>
            <person name="Schleper C."/>
            <person name="Guy L."/>
            <person name="Ettema T.J."/>
        </authorList>
    </citation>
    <scope>NUCLEOTIDE SEQUENCE</scope>
</reference>
<name>A0A0F8YQL3_9ZZZZ</name>
<gene>
    <name evidence="1" type="ORF">LCGC14_2790930</name>
</gene>
<evidence type="ECO:0000313" key="1">
    <source>
        <dbReference type="EMBL" id="KKK83682.1"/>
    </source>
</evidence>
<dbReference type="AlphaFoldDB" id="A0A0F8YQL3"/>
<sequence length="244" mass="25588">AIEGSNVLTAATGQPLDTELTEIAALANTNNNFIVGTGAVWALETPANVRTSLGLAIGTNVQAYDAELDEIAALANTDGNFIVGTGTVWAAESGITARASLGIQTKVKTADEVETTSVTLQDDDHLVGFTLVTGKRYAVEAMLSVSDSASGEFDYAWVFTNATQSGTSSHHTIDEAETDKGNTPIATRDQVTITTGIHMVKIEALFHANASTGGTFKLQWTQGSSSGTTTMYEGSWVTVTQLTF</sequence>
<organism evidence="1">
    <name type="scientific">marine sediment metagenome</name>
    <dbReference type="NCBI Taxonomy" id="412755"/>
    <lineage>
        <taxon>unclassified sequences</taxon>
        <taxon>metagenomes</taxon>
        <taxon>ecological metagenomes</taxon>
    </lineage>
</organism>
<protein>
    <submittedName>
        <fullName evidence="1">Uncharacterized protein</fullName>
    </submittedName>
</protein>
<dbReference type="EMBL" id="LAZR01052108">
    <property type="protein sequence ID" value="KKK83682.1"/>
    <property type="molecule type" value="Genomic_DNA"/>
</dbReference>
<accession>A0A0F8YQL3</accession>
<proteinExistence type="predicted"/>